<feature type="domain" description="ML-like" evidence="10">
    <location>
        <begin position="49"/>
        <end position="191"/>
    </location>
</feature>
<feature type="transmembrane region" description="Helical" evidence="8">
    <location>
        <begin position="594"/>
        <end position="614"/>
    </location>
</feature>
<feature type="transmembrane region" description="Helical" evidence="8">
    <location>
        <begin position="195"/>
        <end position="220"/>
    </location>
</feature>
<evidence type="ECO:0000256" key="8">
    <source>
        <dbReference type="SAM" id="Phobius"/>
    </source>
</evidence>
<evidence type="ECO:0000256" key="4">
    <source>
        <dbReference type="ARBA" id="ARBA00022729"/>
    </source>
</evidence>
<feature type="transmembrane region" description="Helical" evidence="8">
    <location>
        <begin position="483"/>
        <end position="504"/>
    </location>
</feature>
<feature type="compositionally biased region" description="Basic and acidic residues" evidence="7">
    <location>
        <begin position="743"/>
        <end position="752"/>
    </location>
</feature>
<dbReference type="Proteomes" id="UP000193689">
    <property type="component" value="Unassembled WGS sequence"/>
</dbReference>
<feature type="transmembrane region" description="Helical" evidence="8">
    <location>
        <begin position="620"/>
        <end position="639"/>
    </location>
</feature>
<feature type="chain" id="PRO_5012937575" description="ML-like domain-containing protein" evidence="9">
    <location>
        <begin position="26"/>
        <end position="918"/>
    </location>
</feature>
<dbReference type="AlphaFoldDB" id="A0A1Y2DMZ1"/>
<organism evidence="11 12">
    <name type="scientific">Pseudomassariella vexata</name>
    <dbReference type="NCBI Taxonomy" id="1141098"/>
    <lineage>
        <taxon>Eukaryota</taxon>
        <taxon>Fungi</taxon>
        <taxon>Dikarya</taxon>
        <taxon>Ascomycota</taxon>
        <taxon>Pezizomycotina</taxon>
        <taxon>Sordariomycetes</taxon>
        <taxon>Xylariomycetidae</taxon>
        <taxon>Amphisphaeriales</taxon>
        <taxon>Pseudomassariaceae</taxon>
        <taxon>Pseudomassariella</taxon>
    </lineage>
</organism>
<dbReference type="EMBL" id="MCFJ01000011">
    <property type="protein sequence ID" value="ORY60642.1"/>
    <property type="molecule type" value="Genomic_DNA"/>
</dbReference>
<keyword evidence="4 9" id="KW-0732">Signal</keyword>
<feature type="compositionally biased region" description="Basic and acidic residues" evidence="7">
    <location>
        <begin position="760"/>
        <end position="769"/>
    </location>
</feature>
<evidence type="ECO:0000256" key="5">
    <source>
        <dbReference type="ARBA" id="ARBA00022989"/>
    </source>
</evidence>
<proteinExistence type="inferred from homology"/>
<evidence type="ECO:0000313" key="12">
    <source>
        <dbReference type="Proteomes" id="UP000193689"/>
    </source>
</evidence>
<dbReference type="STRING" id="1141098.A0A1Y2DMZ1"/>
<dbReference type="InParanoid" id="A0A1Y2DMZ1"/>
<comment type="subcellular location">
    <subcellularLocation>
        <location evidence="1">Membrane</location>
        <topology evidence="1">Multi-pass membrane protein</topology>
    </subcellularLocation>
</comment>
<dbReference type="InterPro" id="IPR040241">
    <property type="entry name" value="TRP_Flc/Pkd2-like"/>
</dbReference>
<feature type="transmembrane region" description="Helical" evidence="8">
    <location>
        <begin position="682"/>
        <end position="707"/>
    </location>
</feature>
<feature type="compositionally biased region" description="Low complexity" evidence="7">
    <location>
        <begin position="818"/>
        <end position="827"/>
    </location>
</feature>
<keyword evidence="3 8" id="KW-0812">Transmembrane</keyword>
<sequence length="918" mass="101805">MASLRRLSALLAALGTFSQIPTTYAADTVYISGTGLDGVTRQLAVDRAPALYTGDFGDCLGGESLMNITKFDAGFYYDNSTVLFHLEGATNLQNDSLMLYISVEAYGQNRFSMTVDPCFMNVDSLCPLNASIPITAYALFHIGEQQVSGIPQIAFEIPDFEGFARIQIFSNASQTEIGCFQAVMRNGNTFSQPAAIGPVLGVFTIAAIVASFATAAYGVSIPHMRTHYAHSLSVLAIFETYQSIFFSGALSVNWPSVLPAWWSNFAWSAGLIPALSIVHSVDSFAGVSGNASQVGGAGSTIINNQGGLLQQIYGRSLSTDVPDIYGRSVATDMPNSETKGALDLARRSVILAKRQPYNANNPYDYNWNGDPVTPGMPIPGDWSGFAGDLSELGIPAPDAFTIALIWLLIVLALVAFLVVSFKFVLEGLVKLKWINQDRLQFFRSHWRGYTCMVLLRTLFIAFFSMMVLAMFQISHHGRAGPTALAAIIFVFFMLGVGGLAIYALNFRLRFGKFASEPDRILVQRKTVWKFLPWLVPVRHSQLKEKESVQKPIFSLPFVHWHFMDNDKDRTKVHQDEPYLKRFGWLSARYRLSRWWYFIVWLGYQLIRACFIGGATSSPLAQIYGLFVVDVLSLIIIAAFRPYEGQRNTALAVWLLGLTKIATTGLSIAFLPRFGIDRILATVIGVVIIVMQALLTIAVLILIILGSISSWMSLTRNREYFPSQRLEGVRIKYFEHLERRALDKEAPKKEKPTAKLNPPEPEDKLPDLPKEPYFSVNSVRRISKIEDEDDDFIAEMEPVNASGPSTTPHPLNRTRRVDSVSSRHSVSSLPRGARVHRVSWSSRDFNSWQTTELDRPGTTLAKRLSGHAPSLSETNITGVLKNQASESSFRAYGTVVAGSRPMSPTLEQEERVINKEISS</sequence>
<dbReference type="Pfam" id="PF14558">
    <property type="entry name" value="TRP_N"/>
    <property type="match status" value="1"/>
</dbReference>
<dbReference type="OrthoDB" id="5377623at2759"/>
<dbReference type="InterPro" id="IPR010308">
    <property type="entry name" value="TRP_C"/>
</dbReference>
<feature type="transmembrane region" description="Helical" evidence="8">
    <location>
        <begin position="651"/>
        <end position="670"/>
    </location>
</feature>
<dbReference type="RefSeq" id="XP_040712869.1">
    <property type="nucleotide sequence ID" value="XM_040864186.1"/>
</dbReference>
<feature type="region of interest" description="Disordered" evidence="7">
    <location>
        <begin position="899"/>
        <end position="918"/>
    </location>
</feature>
<dbReference type="GO" id="GO:0055085">
    <property type="term" value="P:transmembrane transport"/>
    <property type="evidence" value="ECO:0007669"/>
    <property type="project" value="TreeGrafter"/>
</dbReference>
<keyword evidence="5 8" id="KW-1133">Transmembrane helix</keyword>
<evidence type="ECO:0000256" key="6">
    <source>
        <dbReference type="ARBA" id="ARBA00023136"/>
    </source>
</evidence>
<comment type="similarity">
    <text evidence="2">Belongs to the transient receptor potential (TRP) ion channel family.</text>
</comment>
<evidence type="ECO:0000256" key="9">
    <source>
        <dbReference type="SAM" id="SignalP"/>
    </source>
</evidence>
<feature type="region of interest" description="Disordered" evidence="7">
    <location>
        <begin position="743"/>
        <end position="769"/>
    </location>
</feature>
<dbReference type="GO" id="GO:0016020">
    <property type="term" value="C:membrane"/>
    <property type="evidence" value="ECO:0007669"/>
    <property type="project" value="UniProtKB-SubCell"/>
</dbReference>
<dbReference type="InterPro" id="IPR032800">
    <property type="entry name" value="TRP_N"/>
</dbReference>
<feature type="signal peptide" evidence="9">
    <location>
        <begin position="1"/>
        <end position="25"/>
    </location>
</feature>
<evidence type="ECO:0000256" key="2">
    <source>
        <dbReference type="ARBA" id="ARBA00010642"/>
    </source>
</evidence>
<dbReference type="GO" id="GO:0009272">
    <property type="term" value="P:fungal-type cell wall biogenesis"/>
    <property type="evidence" value="ECO:0007669"/>
    <property type="project" value="TreeGrafter"/>
</dbReference>
<dbReference type="Pfam" id="PF06011">
    <property type="entry name" value="TRP"/>
    <property type="match status" value="1"/>
</dbReference>
<evidence type="ECO:0000256" key="1">
    <source>
        <dbReference type="ARBA" id="ARBA00004141"/>
    </source>
</evidence>
<keyword evidence="6 8" id="KW-0472">Membrane</keyword>
<name>A0A1Y2DMZ1_9PEZI</name>
<feature type="transmembrane region" description="Helical" evidence="8">
    <location>
        <begin position="232"/>
        <end position="254"/>
    </location>
</feature>
<evidence type="ECO:0000259" key="10">
    <source>
        <dbReference type="SMART" id="SM01320"/>
    </source>
</evidence>
<dbReference type="SMART" id="SM01320">
    <property type="entry name" value="TRP_N"/>
    <property type="match status" value="1"/>
</dbReference>
<comment type="caution">
    <text evidence="11">The sequence shown here is derived from an EMBL/GenBank/DDBJ whole genome shotgun (WGS) entry which is preliminary data.</text>
</comment>
<evidence type="ECO:0000313" key="11">
    <source>
        <dbReference type="EMBL" id="ORY60642.1"/>
    </source>
</evidence>
<gene>
    <name evidence="11" type="ORF">BCR38DRAFT_487697</name>
</gene>
<dbReference type="PANTHER" id="PTHR31145">
    <property type="entry name" value="INTEGRAL MEMBRANE PROTEIN (AFU_ORTHOLOGUE AFUA_7G01610)"/>
    <property type="match status" value="1"/>
</dbReference>
<protein>
    <recommendedName>
        <fullName evidence="10">ML-like domain-containing protein</fullName>
    </recommendedName>
</protein>
<keyword evidence="12" id="KW-1185">Reference proteome</keyword>
<dbReference type="GeneID" id="63780398"/>
<evidence type="ECO:0000256" key="7">
    <source>
        <dbReference type="SAM" id="MobiDB-lite"/>
    </source>
</evidence>
<reference evidence="11 12" key="1">
    <citation type="submission" date="2016-07" db="EMBL/GenBank/DDBJ databases">
        <title>Pervasive Adenine N6-methylation of Active Genes in Fungi.</title>
        <authorList>
            <consortium name="DOE Joint Genome Institute"/>
            <person name="Mondo S.J."/>
            <person name="Dannebaum R.O."/>
            <person name="Kuo R.C."/>
            <person name="Labutti K."/>
            <person name="Haridas S."/>
            <person name="Kuo A."/>
            <person name="Salamov A."/>
            <person name="Ahrendt S.R."/>
            <person name="Lipzen A."/>
            <person name="Sullivan W."/>
            <person name="Andreopoulos W.B."/>
            <person name="Clum A."/>
            <person name="Lindquist E."/>
            <person name="Daum C."/>
            <person name="Ramamoorthy G.K."/>
            <person name="Gryganskyi A."/>
            <person name="Culley D."/>
            <person name="Magnuson J.K."/>
            <person name="James T.Y."/>
            <person name="O'Malley M.A."/>
            <person name="Stajich J.E."/>
            <person name="Spatafora J.W."/>
            <person name="Visel A."/>
            <person name="Grigoriev I.V."/>
        </authorList>
    </citation>
    <scope>NUCLEOTIDE SEQUENCE [LARGE SCALE GENOMIC DNA]</scope>
    <source>
        <strain evidence="11 12">CBS 129021</strain>
    </source>
</reference>
<feature type="region of interest" description="Disordered" evidence="7">
    <location>
        <begin position="797"/>
        <end position="828"/>
    </location>
</feature>
<dbReference type="PANTHER" id="PTHR31145:SF7">
    <property type="entry name" value="TRP-LIKE ION CHANNEL"/>
    <property type="match status" value="1"/>
</dbReference>
<feature type="transmembrane region" description="Helical" evidence="8">
    <location>
        <begin position="446"/>
        <end position="471"/>
    </location>
</feature>
<accession>A0A1Y2DMZ1</accession>
<feature type="compositionally biased region" description="Basic and acidic residues" evidence="7">
    <location>
        <begin position="907"/>
        <end position="918"/>
    </location>
</feature>
<evidence type="ECO:0000256" key="3">
    <source>
        <dbReference type="ARBA" id="ARBA00022692"/>
    </source>
</evidence>
<feature type="transmembrane region" description="Helical" evidence="8">
    <location>
        <begin position="399"/>
        <end position="425"/>
    </location>
</feature>